<dbReference type="Pfam" id="PF00004">
    <property type="entry name" value="AAA"/>
    <property type="match status" value="1"/>
</dbReference>
<feature type="domain" description="ATPase AAA-type core" evidence="1">
    <location>
        <begin position="417"/>
        <end position="534"/>
    </location>
</feature>
<accession>A0ABN7US48</accession>
<proteinExistence type="predicted"/>
<dbReference type="SUPFAM" id="SSF52540">
    <property type="entry name" value="P-loop containing nucleoside triphosphate hydrolases"/>
    <property type="match status" value="1"/>
</dbReference>
<evidence type="ECO:0000313" key="3">
    <source>
        <dbReference type="EMBL" id="CAG8663796.1"/>
    </source>
</evidence>
<reference evidence="3 4" key="1">
    <citation type="submission" date="2021-06" db="EMBL/GenBank/DDBJ databases">
        <authorList>
            <person name="Kallberg Y."/>
            <person name="Tangrot J."/>
            <person name="Rosling A."/>
        </authorList>
    </citation>
    <scope>NUCLEOTIDE SEQUENCE [LARGE SCALE GENOMIC DNA]</scope>
    <source>
        <strain evidence="3 4">120-4 pot B 10/14</strain>
    </source>
</reference>
<dbReference type="InterPro" id="IPR027417">
    <property type="entry name" value="P-loop_NTPase"/>
</dbReference>
<feature type="domain" description="DUF7025" evidence="2">
    <location>
        <begin position="144"/>
        <end position="241"/>
    </location>
</feature>
<dbReference type="Gene3D" id="3.40.50.300">
    <property type="entry name" value="P-loop containing nucleotide triphosphate hydrolases"/>
    <property type="match status" value="1"/>
</dbReference>
<dbReference type="PANTHER" id="PTHR46411">
    <property type="entry name" value="FAMILY ATPASE, PUTATIVE-RELATED"/>
    <property type="match status" value="1"/>
</dbReference>
<protein>
    <submittedName>
        <fullName evidence="3">451_t:CDS:1</fullName>
    </submittedName>
</protein>
<dbReference type="InterPro" id="IPR003959">
    <property type="entry name" value="ATPase_AAA_core"/>
</dbReference>
<dbReference type="Proteomes" id="UP000789901">
    <property type="component" value="Unassembled WGS sequence"/>
</dbReference>
<evidence type="ECO:0000313" key="4">
    <source>
        <dbReference type="Proteomes" id="UP000789901"/>
    </source>
</evidence>
<dbReference type="PANTHER" id="PTHR46411:SF3">
    <property type="entry name" value="AAA+ ATPASE DOMAIN-CONTAINING PROTEIN"/>
    <property type="match status" value="1"/>
</dbReference>
<evidence type="ECO:0000259" key="1">
    <source>
        <dbReference type="Pfam" id="PF00004"/>
    </source>
</evidence>
<dbReference type="InterPro" id="IPR054289">
    <property type="entry name" value="DUF7025"/>
</dbReference>
<gene>
    <name evidence="3" type="ORF">GMARGA_LOCUS10031</name>
</gene>
<evidence type="ECO:0000259" key="2">
    <source>
        <dbReference type="Pfam" id="PF22942"/>
    </source>
</evidence>
<dbReference type="EMBL" id="CAJVQB010005520">
    <property type="protein sequence ID" value="CAG8663796.1"/>
    <property type="molecule type" value="Genomic_DNA"/>
</dbReference>
<keyword evidence="4" id="KW-1185">Reference proteome</keyword>
<name>A0ABN7US48_GIGMA</name>
<sequence length="903" mass="105042">MQANCPTEVEDNTGFRKKKWEHFEEYKTVNGIERKPVVDQTNQDIVFNVIHSYNYNYTEVQKKVFVELISMSLIQALREILQNRQRFKRSLHAHKPNVDVQDLYFVMDDLRNAVTAKTASDQENLNTLIEFLKEYFNETIHIEEKMKNDKTVSYDMLWVFYTPGSKVIYQCEKSGQNLGGIIDSAYETVIWNLYYRSVFVVNIKVIDFDGRGLKRCHVEREIEKFSGEQNFESLPVILAEFSSNINIKEEIITNGKLFFDYCQDNTKYMNYNGTLYHFITKTNGDKELEKINTNGRIMMDISSFAIMNPNYEMGNALRPNAFQGKRNDYLNSDELNNENNYFLASALVYGFSFELKIWGQFEVINLSPITFRKRAFSNLIIPEDKKKMLKQLVTYYKSRTINVSIDHIDKKGNGCIILCHGPPGTGKTLTAEVMAESIKNPLWIIGTNELGIDAVGLESKLNKVLDVAYRWKAILLLDEADIYLERRNEADLNRNMMVGVFLRQLEYYQGILFLTTNRGMNFDKAVCSRISLFFHYPELDKDNRRDVWTKLIQANKLDFDVNKVVSYNLNGRAIRNILQIARITAENNKLTANSVIRIIEEYMKDFNKLNIKDVDENTSRISEKNTVNIIMEHLNNLKKRDIKDAYENASHIFEKDTDTKNLLENKVTIDNAPVQIPSKYIKNACSTLRELCGSDINDFIAINTNILKYTYIYKKIIFLFAKRLILFVRDLMESYLAFECTPCKDDLDQLADETRAYKECVSFIMNLHKQILADFTNESNTIKKLPSCNEFGGPEKFQSIINNFKEVLTFITSFFSNLEDNLKLLVINTKPINSYYAKCKKYAQRIIDDCNGYNVILNCEADLIAIELDGEDNYFKSWLTEKDITSDFKKYSEILELNFTPNI</sequence>
<dbReference type="Pfam" id="PF22942">
    <property type="entry name" value="DUF7025"/>
    <property type="match status" value="1"/>
</dbReference>
<comment type="caution">
    <text evidence="3">The sequence shown here is derived from an EMBL/GenBank/DDBJ whole genome shotgun (WGS) entry which is preliminary data.</text>
</comment>
<organism evidence="3 4">
    <name type="scientific">Gigaspora margarita</name>
    <dbReference type="NCBI Taxonomy" id="4874"/>
    <lineage>
        <taxon>Eukaryota</taxon>
        <taxon>Fungi</taxon>
        <taxon>Fungi incertae sedis</taxon>
        <taxon>Mucoromycota</taxon>
        <taxon>Glomeromycotina</taxon>
        <taxon>Glomeromycetes</taxon>
        <taxon>Diversisporales</taxon>
        <taxon>Gigasporaceae</taxon>
        <taxon>Gigaspora</taxon>
    </lineage>
</organism>